<gene>
    <name evidence="1" type="ORF">ACFQ1S_42615</name>
</gene>
<feature type="non-terminal residue" evidence="1">
    <location>
        <position position="1"/>
    </location>
</feature>
<evidence type="ECO:0000313" key="2">
    <source>
        <dbReference type="Proteomes" id="UP001597045"/>
    </source>
</evidence>
<protein>
    <submittedName>
        <fullName evidence="1">FAD-dependent oxidoreductase</fullName>
    </submittedName>
</protein>
<organism evidence="1 2">
    <name type="scientific">Kibdelosporangium lantanae</name>
    <dbReference type="NCBI Taxonomy" id="1497396"/>
    <lineage>
        <taxon>Bacteria</taxon>
        <taxon>Bacillati</taxon>
        <taxon>Actinomycetota</taxon>
        <taxon>Actinomycetes</taxon>
        <taxon>Pseudonocardiales</taxon>
        <taxon>Pseudonocardiaceae</taxon>
        <taxon>Kibdelosporangium</taxon>
    </lineage>
</organism>
<reference evidence="2" key="1">
    <citation type="journal article" date="2019" name="Int. J. Syst. Evol. Microbiol.">
        <title>The Global Catalogue of Microorganisms (GCM) 10K type strain sequencing project: providing services to taxonomists for standard genome sequencing and annotation.</title>
        <authorList>
            <consortium name="The Broad Institute Genomics Platform"/>
            <consortium name="The Broad Institute Genome Sequencing Center for Infectious Disease"/>
            <person name="Wu L."/>
            <person name="Ma J."/>
        </authorList>
    </citation>
    <scope>NUCLEOTIDE SEQUENCE [LARGE SCALE GENOMIC DNA]</scope>
    <source>
        <strain evidence="2">JCM 31486</strain>
    </source>
</reference>
<accession>A0ABW3MMD8</accession>
<proteinExistence type="predicted"/>
<dbReference type="EMBL" id="JBHTIS010003867">
    <property type="protein sequence ID" value="MFD1051783.1"/>
    <property type="molecule type" value="Genomic_DNA"/>
</dbReference>
<dbReference type="Proteomes" id="UP001597045">
    <property type="component" value="Unassembled WGS sequence"/>
</dbReference>
<sequence>AYVLAGELLAAGGDHRVAFPTYTEMFVKYSGITRKANAGPFMAPGSRLRIALRNWMFNNKLMLRMMLKMTDNIAEGVELKDYERETEACGR</sequence>
<name>A0ABW3MMD8_9PSEU</name>
<comment type="caution">
    <text evidence="1">The sequence shown here is derived from an EMBL/GenBank/DDBJ whole genome shotgun (WGS) entry which is preliminary data.</text>
</comment>
<keyword evidence="2" id="KW-1185">Reference proteome</keyword>
<evidence type="ECO:0000313" key="1">
    <source>
        <dbReference type="EMBL" id="MFD1051783.1"/>
    </source>
</evidence>